<gene>
    <name evidence="9" type="ORF">ROHU_022433</name>
</gene>
<evidence type="ECO:0000256" key="5">
    <source>
        <dbReference type="PROSITE-ProRule" id="PRU00221"/>
    </source>
</evidence>
<evidence type="ECO:0000256" key="4">
    <source>
        <dbReference type="ARBA" id="ARBA00022737"/>
    </source>
</evidence>
<dbReference type="Pfam" id="PF08366">
    <property type="entry name" value="LLGL"/>
    <property type="match status" value="1"/>
</dbReference>
<dbReference type="GO" id="GO:0006887">
    <property type="term" value="P:exocytosis"/>
    <property type="evidence" value="ECO:0007669"/>
    <property type="project" value="UniProtKB-KW"/>
</dbReference>
<evidence type="ECO:0000313" key="10">
    <source>
        <dbReference type="Proteomes" id="UP000290572"/>
    </source>
</evidence>
<dbReference type="GO" id="GO:0030866">
    <property type="term" value="P:cortical actin cytoskeleton organization"/>
    <property type="evidence" value="ECO:0007669"/>
    <property type="project" value="TreeGrafter"/>
</dbReference>
<dbReference type="GO" id="GO:0005886">
    <property type="term" value="C:plasma membrane"/>
    <property type="evidence" value="ECO:0007669"/>
    <property type="project" value="TreeGrafter"/>
</dbReference>
<feature type="domain" description="Lethal giant larvae homologue 2" evidence="8">
    <location>
        <begin position="227"/>
        <end position="325"/>
    </location>
</feature>
<evidence type="ECO:0000256" key="6">
    <source>
        <dbReference type="SAM" id="Coils"/>
    </source>
</evidence>
<keyword evidence="3 5" id="KW-0853">WD repeat</keyword>
<dbReference type="EMBL" id="QBIY01012552">
    <property type="protein sequence ID" value="RXN23998.1"/>
    <property type="molecule type" value="Genomic_DNA"/>
</dbReference>
<dbReference type="GO" id="GO:0006893">
    <property type="term" value="P:Golgi to plasma membrane transport"/>
    <property type="evidence" value="ECO:0007669"/>
    <property type="project" value="TreeGrafter"/>
</dbReference>
<keyword evidence="6" id="KW-0175">Coiled coil</keyword>
<accession>A0A498MR02</accession>
<comment type="similarity">
    <text evidence="1">Belongs to the WD repeat L(2)GL family.</text>
</comment>
<evidence type="ECO:0000256" key="1">
    <source>
        <dbReference type="ARBA" id="ARBA00008070"/>
    </source>
</evidence>
<dbReference type="GO" id="GO:0051294">
    <property type="term" value="P:establishment of spindle orientation"/>
    <property type="evidence" value="ECO:0007669"/>
    <property type="project" value="TreeGrafter"/>
</dbReference>
<dbReference type="PANTHER" id="PTHR10241">
    <property type="entry name" value="LETHAL 2 GIANT LARVAE PROTEIN"/>
    <property type="match status" value="1"/>
</dbReference>
<evidence type="ECO:0000313" key="9">
    <source>
        <dbReference type="EMBL" id="RXN23998.1"/>
    </source>
</evidence>
<dbReference type="FunFam" id="2.130.10.10:FF:001145">
    <property type="entry name" value="Lethal(2) giant larvae protein homolog 2"/>
    <property type="match status" value="1"/>
</dbReference>
<dbReference type="GO" id="GO:0030864">
    <property type="term" value="C:cortical actin cytoskeleton"/>
    <property type="evidence" value="ECO:0007669"/>
    <property type="project" value="TreeGrafter"/>
</dbReference>
<dbReference type="InterPro" id="IPR001680">
    <property type="entry name" value="WD40_rpt"/>
</dbReference>
<dbReference type="PRINTS" id="PR00962">
    <property type="entry name" value="LETHAL2GIANT"/>
</dbReference>
<dbReference type="GO" id="GO:0005096">
    <property type="term" value="F:GTPase activator activity"/>
    <property type="evidence" value="ECO:0007669"/>
    <property type="project" value="TreeGrafter"/>
</dbReference>
<feature type="repeat" description="WD" evidence="5">
    <location>
        <begin position="386"/>
        <end position="404"/>
    </location>
</feature>
<dbReference type="PANTHER" id="PTHR10241:SF20">
    <property type="entry name" value="LLGL SCRIBBLE CELL POLARITY COMPLEX COMPONENT 2"/>
    <property type="match status" value="1"/>
</dbReference>
<organism evidence="9 10">
    <name type="scientific">Labeo rohita</name>
    <name type="common">Indian major carp</name>
    <name type="synonym">Cyprinus rohita</name>
    <dbReference type="NCBI Taxonomy" id="84645"/>
    <lineage>
        <taxon>Eukaryota</taxon>
        <taxon>Metazoa</taxon>
        <taxon>Chordata</taxon>
        <taxon>Craniata</taxon>
        <taxon>Vertebrata</taxon>
        <taxon>Euteleostomi</taxon>
        <taxon>Actinopterygii</taxon>
        <taxon>Neopterygii</taxon>
        <taxon>Teleostei</taxon>
        <taxon>Ostariophysi</taxon>
        <taxon>Cypriniformes</taxon>
        <taxon>Cyprinidae</taxon>
        <taxon>Labeoninae</taxon>
        <taxon>Labeonini</taxon>
        <taxon>Labeo</taxon>
    </lineage>
</organism>
<feature type="compositionally biased region" description="Basic and acidic residues" evidence="7">
    <location>
        <begin position="1002"/>
        <end position="1014"/>
    </location>
</feature>
<dbReference type="Proteomes" id="UP000290572">
    <property type="component" value="Unassembled WGS sequence"/>
</dbReference>
<dbReference type="GO" id="GO:0008593">
    <property type="term" value="P:regulation of Notch signaling pathway"/>
    <property type="evidence" value="ECO:0007669"/>
    <property type="project" value="TreeGrafter"/>
</dbReference>
<reference evidence="9 10" key="1">
    <citation type="submission" date="2018-03" db="EMBL/GenBank/DDBJ databases">
        <title>Draft genome sequence of Rohu Carp (Labeo rohita).</title>
        <authorList>
            <person name="Das P."/>
            <person name="Kushwaha B."/>
            <person name="Joshi C.G."/>
            <person name="Kumar D."/>
            <person name="Nagpure N.S."/>
            <person name="Sahoo L."/>
            <person name="Das S.P."/>
            <person name="Bit A."/>
            <person name="Patnaik S."/>
            <person name="Meher P.K."/>
            <person name="Jayasankar P."/>
            <person name="Koringa P.G."/>
            <person name="Patel N.V."/>
            <person name="Hinsu A.T."/>
            <person name="Kumar R."/>
            <person name="Pandey M."/>
            <person name="Agarwal S."/>
            <person name="Srivastava S."/>
            <person name="Singh M."/>
            <person name="Iquebal M.A."/>
            <person name="Jaiswal S."/>
            <person name="Angadi U.B."/>
            <person name="Kumar N."/>
            <person name="Raza M."/>
            <person name="Shah T.M."/>
            <person name="Rai A."/>
            <person name="Jena J.K."/>
        </authorList>
    </citation>
    <scope>NUCLEOTIDE SEQUENCE [LARGE SCALE GENOMIC DNA]</scope>
    <source>
        <strain evidence="9">DASCIFA01</strain>
        <tissue evidence="9">Testis</tissue>
    </source>
</reference>
<evidence type="ECO:0000256" key="2">
    <source>
        <dbReference type="ARBA" id="ARBA00022483"/>
    </source>
</evidence>
<proteinExistence type="inferred from homology"/>
<dbReference type="Gene3D" id="2.130.10.10">
    <property type="entry name" value="YVTN repeat-like/Quinoprotein amine dehydrogenase"/>
    <property type="match status" value="1"/>
</dbReference>
<evidence type="ECO:0000256" key="3">
    <source>
        <dbReference type="ARBA" id="ARBA00022574"/>
    </source>
</evidence>
<keyword evidence="2" id="KW-0268">Exocytosis</keyword>
<dbReference type="STRING" id="84645.A0A498MR02"/>
<sequence>MWTLRAHNGMSELLEIGRFTLSGPPGAPPSVTRVTAVLAHSSGELLLLGTEGGHVFVVEVPGFRELEENNISVEDVQTSAPPSVTRVTAVLAHSSGELLLLGTEGGHVFVVEVPGFRELEENNISVEDVQTRIPEDYVGRRNLECVEALHENPLNPRQVLIGYSRGLMVLWDLDRRRPIQHFLGTQQLESVWWMEDGANILSSHSDGSYCQWTVTGEDPQTEPEKQETPYGAFPCKAISKIIQLPSKQGPPFLIFSGGMPRASYGDRHCISVIHSKTHEALDFTSRIIDFFVIREGENHRGEPSALVVLVEEELVVVDLQTEGWPVIQTPYLVPLHCSAITCSHHVSSIPLKLWERVQAAGAQQNTHYSRKPWPINGGQNLAPDPPQRDLLLTGHEDGTVRFWDASGVCLFPMYKLSTAGVFLTDADPNDNMNQGSEGEWPPFRKVGCFDPYSDDPRLGIQKIHLCKYSGYLTVAGTAGQILVLELNDEAAEQMVEATVVDLLQGQEGFRWKGQARLDVREEPVLFPPGFQPFALVQCQPPAVVTAIALHSEWKLVAFGTSHGFGLYDYHQRNNILVNWFTILVLELNDEAAEQMVEATVVDLLQGQEGFRWKGQARLDVREEPVLFPPGFQPFALVQCQPPAVVTAIALHSEWKLVAFGTSHGFGLYDYHQRNNILVKCTLNPSDQMAMEGPLSRVKSIKKSLRQSFRRIRRSRVSMRKHHTNNAAKLQEINARLEAEALQEMELAPVQRKIEARSSDDSFTGLVRTLYFADTFVSDSSHSTPSLWAGTNGGAVFAYVLRVPSLERRAEEPVVAHAAKEIQLMHRAPVVGLVVLDGKGAPLPEPLEVAHDLARSPEMHGSHHLLVVSEEQFKLFTLPKVSSKSKLKLTAVDGSRVRRVGVAWFGSRTDEQLESSLVVLTNQGELHVISLPSIKMMVHYPCIRREDVSGIASCVFTKYGQGFYLMSPSEFERFSLSTRWVVEPRCLVEAPLQMRPKNPSSPIHKDQQDGVPTEHRNFKRESEGYENSARQVMEHALLNDERVLQEIQKSLEGDQTTFLENNLKTKPKAGNVLSNGGQRNIDMDRLM</sequence>
<evidence type="ECO:0000259" key="8">
    <source>
        <dbReference type="Pfam" id="PF08366"/>
    </source>
</evidence>
<dbReference type="InterPro" id="IPR013577">
    <property type="entry name" value="LLGL2"/>
</dbReference>
<feature type="region of interest" description="Disordered" evidence="7">
    <location>
        <begin position="992"/>
        <end position="1014"/>
    </location>
</feature>
<comment type="caution">
    <text evidence="9">The sequence shown here is derived from an EMBL/GenBank/DDBJ whole genome shotgun (WGS) entry which is preliminary data.</text>
</comment>
<dbReference type="SUPFAM" id="SSF50978">
    <property type="entry name" value="WD40 repeat-like"/>
    <property type="match status" value="1"/>
</dbReference>
<dbReference type="InterPro" id="IPR000664">
    <property type="entry name" value="Lethal2_giant"/>
</dbReference>
<evidence type="ECO:0000256" key="7">
    <source>
        <dbReference type="SAM" id="MobiDB-lite"/>
    </source>
</evidence>
<keyword evidence="10" id="KW-1185">Reference proteome</keyword>
<name>A0A498MR02_LABRO</name>
<dbReference type="AlphaFoldDB" id="A0A498MR02"/>
<dbReference type="GO" id="GO:0045159">
    <property type="term" value="F:myosin II binding"/>
    <property type="evidence" value="ECO:0007669"/>
    <property type="project" value="TreeGrafter"/>
</dbReference>
<dbReference type="PROSITE" id="PS50082">
    <property type="entry name" value="WD_REPEATS_2"/>
    <property type="match status" value="1"/>
</dbReference>
<dbReference type="GO" id="GO:0032878">
    <property type="term" value="P:regulation of establishment or maintenance of cell polarity"/>
    <property type="evidence" value="ECO:0007669"/>
    <property type="project" value="TreeGrafter"/>
</dbReference>
<dbReference type="InterPro" id="IPR015943">
    <property type="entry name" value="WD40/YVTN_repeat-like_dom_sf"/>
</dbReference>
<keyword evidence="4" id="KW-0677">Repeat</keyword>
<dbReference type="InterPro" id="IPR036322">
    <property type="entry name" value="WD40_repeat_dom_sf"/>
</dbReference>
<protein>
    <submittedName>
        <fullName evidence="9">Lethal(2) giant larvae-like protein</fullName>
    </submittedName>
</protein>
<feature type="coiled-coil region" evidence="6">
    <location>
        <begin position="719"/>
        <end position="746"/>
    </location>
</feature>